<evidence type="ECO:0000313" key="8">
    <source>
        <dbReference type="Proteomes" id="UP000291088"/>
    </source>
</evidence>
<feature type="transmembrane region" description="Helical" evidence="5">
    <location>
        <begin position="35"/>
        <end position="56"/>
    </location>
</feature>
<feature type="transmembrane region" description="Helical" evidence="5">
    <location>
        <begin position="138"/>
        <end position="155"/>
    </location>
</feature>
<feature type="transmembrane region" description="Helical" evidence="5">
    <location>
        <begin position="196"/>
        <end position="218"/>
    </location>
</feature>
<evidence type="ECO:0000259" key="6">
    <source>
        <dbReference type="Pfam" id="PF07298"/>
    </source>
</evidence>
<evidence type="ECO:0000256" key="2">
    <source>
        <dbReference type="ARBA" id="ARBA00022692"/>
    </source>
</evidence>
<protein>
    <submittedName>
        <fullName evidence="7">NnrU family protein</fullName>
    </submittedName>
</protein>
<keyword evidence="3 5" id="KW-1133">Transmembrane helix</keyword>
<evidence type="ECO:0000256" key="5">
    <source>
        <dbReference type="SAM" id="Phobius"/>
    </source>
</evidence>
<keyword evidence="4 5" id="KW-0472">Membrane</keyword>
<reference evidence="7 8" key="1">
    <citation type="submission" date="2019-01" db="EMBL/GenBank/DDBJ databases">
        <authorList>
            <person name="Deng T."/>
        </authorList>
    </citation>
    <scope>NUCLEOTIDE SEQUENCE [LARGE SCALE GENOMIC DNA]</scope>
    <source>
        <strain evidence="7 8">F8825</strain>
    </source>
</reference>
<dbReference type="InterPro" id="IPR009915">
    <property type="entry name" value="NnrU_dom"/>
</dbReference>
<name>A0A4Q2SW41_9HYPH</name>
<dbReference type="GO" id="GO:0016020">
    <property type="term" value="C:membrane"/>
    <property type="evidence" value="ECO:0007669"/>
    <property type="project" value="UniProtKB-SubCell"/>
</dbReference>
<accession>A0A4Q2SW41</accession>
<organism evidence="7 8">
    <name type="scientific">Ciceribacter ferrooxidans</name>
    <dbReference type="NCBI Taxonomy" id="2509717"/>
    <lineage>
        <taxon>Bacteria</taxon>
        <taxon>Pseudomonadati</taxon>
        <taxon>Pseudomonadota</taxon>
        <taxon>Alphaproteobacteria</taxon>
        <taxon>Hyphomicrobiales</taxon>
        <taxon>Rhizobiaceae</taxon>
        <taxon>Ciceribacter</taxon>
    </lineage>
</organism>
<gene>
    <name evidence="7" type="ORF">EUU22_19880</name>
</gene>
<evidence type="ECO:0000256" key="1">
    <source>
        <dbReference type="ARBA" id="ARBA00004141"/>
    </source>
</evidence>
<feature type="transmembrane region" description="Helical" evidence="5">
    <location>
        <begin position="68"/>
        <end position="90"/>
    </location>
</feature>
<dbReference type="EMBL" id="SDVB01000253">
    <property type="protein sequence ID" value="RYC10315.1"/>
    <property type="molecule type" value="Genomic_DNA"/>
</dbReference>
<dbReference type="OrthoDB" id="7828645at2"/>
<sequence>MTEFVMAFTVFLALHSVPAIPAIRGRLIATLGRRLYLGLYSLASIAAIAWLFYAALRMDYVELWEPAPWQAMVTLVAAPVGVFFVLAGLFSGNPFSITLRSSEAPTGAIVAVTRHPVLWGFTFWALGHLVPNGDLRSLLLFGGLALFSVGGFFMLDRRARRRLTGDWTTETAGAPLIPFAAILAGRASFRIDRETIAAFVLTAVITFWLLAGGHLFLFGADPLLLAGS</sequence>
<evidence type="ECO:0000256" key="3">
    <source>
        <dbReference type="ARBA" id="ARBA00022989"/>
    </source>
</evidence>
<evidence type="ECO:0000256" key="4">
    <source>
        <dbReference type="ARBA" id="ARBA00023136"/>
    </source>
</evidence>
<feature type="domain" description="NnrU" evidence="6">
    <location>
        <begin position="4"/>
        <end position="222"/>
    </location>
</feature>
<dbReference type="AlphaFoldDB" id="A0A4Q2SW41"/>
<comment type="caution">
    <text evidence="7">The sequence shown here is derived from an EMBL/GenBank/DDBJ whole genome shotgun (WGS) entry which is preliminary data.</text>
</comment>
<dbReference type="Pfam" id="PF07298">
    <property type="entry name" value="NnrU"/>
    <property type="match status" value="1"/>
</dbReference>
<proteinExistence type="predicted"/>
<dbReference type="Proteomes" id="UP000291088">
    <property type="component" value="Unassembled WGS sequence"/>
</dbReference>
<evidence type="ECO:0000313" key="7">
    <source>
        <dbReference type="EMBL" id="RYC10315.1"/>
    </source>
</evidence>
<dbReference type="RefSeq" id="WP_129333703.1">
    <property type="nucleotide sequence ID" value="NZ_SDVB01000253.1"/>
</dbReference>
<keyword evidence="2 5" id="KW-0812">Transmembrane</keyword>
<comment type="subcellular location">
    <subcellularLocation>
        <location evidence="1">Membrane</location>
        <topology evidence="1">Multi-pass membrane protein</topology>
    </subcellularLocation>
</comment>
<keyword evidence="8" id="KW-1185">Reference proteome</keyword>